<feature type="domain" description="DUF4455" evidence="3">
    <location>
        <begin position="145"/>
        <end position="610"/>
    </location>
</feature>
<feature type="region of interest" description="Disordered" evidence="2">
    <location>
        <begin position="1178"/>
        <end position="1232"/>
    </location>
</feature>
<evidence type="ECO:0000259" key="3">
    <source>
        <dbReference type="Pfam" id="PF14643"/>
    </source>
</evidence>
<feature type="region of interest" description="Disordered" evidence="2">
    <location>
        <begin position="1473"/>
        <end position="1536"/>
    </location>
</feature>
<evidence type="ECO:0008006" key="7">
    <source>
        <dbReference type="Google" id="ProtNLM"/>
    </source>
</evidence>
<reference evidence="5" key="1">
    <citation type="submission" date="2021-02" db="EMBL/GenBank/DDBJ databases">
        <authorList>
            <person name="Nowell W R."/>
        </authorList>
    </citation>
    <scope>NUCLEOTIDE SEQUENCE</scope>
</reference>
<dbReference type="PANTHER" id="PTHR21444:SF14">
    <property type="entry name" value="COILED-COIL DOMAIN-CONTAINING PROTEIN 180"/>
    <property type="match status" value="1"/>
</dbReference>
<feature type="coiled-coil region" evidence="1">
    <location>
        <begin position="159"/>
        <end position="186"/>
    </location>
</feature>
<feature type="compositionally biased region" description="Basic and acidic residues" evidence="2">
    <location>
        <begin position="1216"/>
        <end position="1232"/>
    </location>
</feature>
<evidence type="ECO:0000259" key="4">
    <source>
        <dbReference type="Pfam" id="PF14644"/>
    </source>
</evidence>
<dbReference type="PANTHER" id="PTHR21444">
    <property type="entry name" value="COILED-COIL DOMAIN-CONTAINING PROTEIN 180"/>
    <property type="match status" value="1"/>
</dbReference>
<dbReference type="InterPro" id="IPR027914">
    <property type="entry name" value="DUF4456"/>
</dbReference>
<dbReference type="Pfam" id="PF14644">
    <property type="entry name" value="DUF4456"/>
    <property type="match status" value="1"/>
</dbReference>
<keyword evidence="1" id="KW-0175">Coiled coil</keyword>
<feature type="region of interest" description="Disordered" evidence="2">
    <location>
        <begin position="643"/>
        <end position="679"/>
    </location>
</feature>
<gene>
    <name evidence="5" type="ORF">PYM288_LOCUS4983</name>
</gene>
<sequence length="1600" mass="187693">MINPSATAPVRILPNNKVYRQLFEAQVQLSDAYNRVRNNQLSQSVNITSRPNAVPLIRNFKPHETQKKKWLTSMSFSNDSSINPITISFHDERKRRQNERQQQLDELKREVFNLPDNIEYIETEKNENIIDDTTKKGNITERLASNRETKYNQLWAELLEKISETNQNLLIELEKVTRQCNTYYEQGDNEINEHLQNLIYRKEITSLTIKSFEYAFNELDQYLSPRLSQIQEYCQSIEDLELERIHKIRDLFKYYSDRLYRTHHLSDKDTAYELEKQANELNTHIFDNRRIYAELEAKLLGGETVRIHRYQAELVNYQNKWRDATWIIHKQTWISKLSQCRAKLEPTILSTCESIGTDITTQTNLFIEHIHKLNSFVPPTSTRENAQKWYNQGYDIANKIVNKRQALVQQINEIINNEINLLEKESQSIREKVLHTHVYNEEQLQAAFERDIEPLFTERKQFLQESILNRTKMVYEQLTNVMHEILDRLLIFIKSIAEQWDDHQNRLEHVTVQLLTMIQEYRRPHDLQNEKKLTKLDSTLDEMRSASNETALARLLNSSNDQLETLKASYAQFYDAEHSIVNKYSDMIAEEVNRYKNEMLNYFHARQIDENKIDDHPSSVHQYYTTSLTRTTYELQGYINNESDTTQQISTNNEIEQSTKSPTQRRNSNTVTRSEDVLNEQDQPQMQTFLTENPTLYTETSTDETMAIPFYEAFQIPSNLVNSLRFNLCRAFLDYYDQWKEETIRRANAIMYSKHDELDKEMDFQMHLHEPRRVRIETDIHNVRAAEIVMHDERVERHIRGVQETLEQIDADYGRMLKDFSKSISTYKDDIFNLEQVFVNATTSNRLLALQDRLQKQRDTLMNNIRVSLRSFRKRFDDSMQYLRQANAKFRKSFKTFSEGGNFSRDEIEIYRKKLEKTIFQIDKAETTILNELEKLEKKQLDEASKIMTQFQERFKNHMTDLQFIELTNRWISETQVKIKSEVAINNEHAQMLKTLILTYQAKIDSILNPNLDKQVSTLNEIRELFHQIVLTTYERALYLKCLNNELTIPASLITILKDKGLITEKALVNDLVHVTGTEETNLSRRPSRMSAGIGGNTEEVKSVKFASSSSPTTSSSRNKTESSTLIGLTGGHSEDLDTISIIRSLLHQEELPDSDEIVEPGVPAAIEKQHMFKRTTKEQKELNTRPIVSDSPTPSSHGKKSKQNDKSQSLSNKESSSDETRPATRRDRPIRARTRDEIYNLYCTFGEKKHTGQDFLSKILNILRESTEGLFTHSEIFYRDKGVRPVTRPQALREKFDEFAQVMIEKLKNYEEQCRSYHENSINEFRNVLELFERTSTLMAKIEFNEQLFQAEEILFNCKQQFDMTLNKELNESNNEKQINFQQLRPTFGDPAKKNHLQTIDNQEKLRQDNVQKICNELRANTIKNIQINSQETINSLATNAERLLILFDEILTADEITRTKLPKVKQSLSELLRRQQTGGPLEDSEPTPLIERKQGHWPGLPLLDDQLNPRRDSTKSKKRSSIATQRQTTSASIVTQKTTLPQIETIKQRDQVYQRYKEILIQILADVEGECSAVLAELDRDRSYWKSSIEKLQQLRTN</sequence>
<feature type="compositionally biased region" description="Polar residues" evidence="2">
    <location>
        <begin position="643"/>
        <end position="672"/>
    </location>
</feature>
<dbReference type="EMBL" id="CAJNOH010000048">
    <property type="protein sequence ID" value="CAF0808783.1"/>
    <property type="molecule type" value="Genomic_DNA"/>
</dbReference>
<dbReference type="Pfam" id="PF14643">
    <property type="entry name" value="DUF4455"/>
    <property type="match status" value="1"/>
</dbReference>
<protein>
    <recommendedName>
        <fullName evidence="7">Coiled-coil domain-containing protein 180-like</fullName>
    </recommendedName>
</protein>
<proteinExistence type="predicted"/>
<dbReference type="InterPro" id="IPR028089">
    <property type="entry name" value="DUF4455"/>
</dbReference>
<name>A0A813TCD1_9BILA</name>
<organism evidence="5 6">
    <name type="scientific">Rotaria sordida</name>
    <dbReference type="NCBI Taxonomy" id="392033"/>
    <lineage>
        <taxon>Eukaryota</taxon>
        <taxon>Metazoa</taxon>
        <taxon>Spiralia</taxon>
        <taxon>Gnathifera</taxon>
        <taxon>Rotifera</taxon>
        <taxon>Eurotatoria</taxon>
        <taxon>Bdelloidea</taxon>
        <taxon>Philodinida</taxon>
        <taxon>Philodinidae</taxon>
        <taxon>Rotaria</taxon>
    </lineage>
</organism>
<feature type="region of interest" description="Disordered" evidence="2">
    <location>
        <begin position="1079"/>
        <end position="1131"/>
    </location>
</feature>
<evidence type="ECO:0000256" key="1">
    <source>
        <dbReference type="SAM" id="Coils"/>
    </source>
</evidence>
<feature type="domain" description="DUF4456" evidence="4">
    <location>
        <begin position="1275"/>
        <end position="1476"/>
    </location>
</feature>
<feature type="compositionally biased region" description="Low complexity" evidence="2">
    <location>
        <begin position="1108"/>
        <end position="1117"/>
    </location>
</feature>
<comment type="caution">
    <text evidence="5">The sequence shown here is derived from an EMBL/GenBank/DDBJ whole genome shotgun (WGS) entry which is preliminary data.</text>
</comment>
<accession>A0A813TCD1</accession>
<evidence type="ECO:0000313" key="5">
    <source>
        <dbReference type="EMBL" id="CAF0808783.1"/>
    </source>
</evidence>
<evidence type="ECO:0000256" key="2">
    <source>
        <dbReference type="SAM" id="MobiDB-lite"/>
    </source>
</evidence>
<dbReference type="Proteomes" id="UP000663854">
    <property type="component" value="Unassembled WGS sequence"/>
</dbReference>
<evidence type="ECO:0000313" key="6">
    <source>
        <dbReference type="Proteomes" id="UP000663854"/>
    </source>
</evidence>
<feature type="compositionally biased region" description="Polar residues" evidence="2">
    <location>
        <begin position="1524"/>
        <end position="1536"/>
    </location>
</feature>